<proteinExistence type="inferred from homology"/>
<keyword evidence="23" id="KW-1185">Reference proteome</keyword>
<dbReference type="OrthoDB" id="9781261at2"/>
<dbReference type="Pfam" id="PF02790">
    <property type="entry name" value="COX2_TM"/>
    <property type="match status" value="1"/>
</dbReference>
<keyword evidence="7 15" id="KW-0479">Metal-binding</keyword>
<keyword evidence="5 16" id="KW-0679">Respiratory chain</keyword>
<dbReference type="NCBIfam" id="TIGR02866">
    <property type="entry name" value="CoxB"/>
    <property type="match status" value="1"/>
</dbReference>
<dbReference type="InterPro" id="IPR001505">
    <property type="entry name" value="Copper_CuA"/>
</dbReference>
<dbReference type="GO" id="GO:0004129">
    <property type="term" value="F:cytochrome-c oxidase activity"/>
    <property type="evidence" value="ECO:0007669"/>
    <property type="project" value="UniProtKB-EC"/>
</dbReference>
<name>A0A562VMK2_9BACT</name>
<evidence type="ECO:0000256" key="12">
    <source>
        <dbReference type="ARBA" id="ARBA00023008"/>
    </source>
</evidence>
<keyword evidence="12 17" id="KW-0186">Copper</keyword>
<evidence type="ECO:0000256" key="13">
    <source>
        <dbReference type="ARBA" id="ARBA00023136"/>
    </source>
</evidence>
<dbReference type="Gene3D" id="2.60.40.420">
    <property type="entry name" value="Cupredoxins - blue copper proteins"/>
    <property type="match status" value="1"/>
</dbReference>
<dbReference type="InterPro" id="IPR009056">
    <property type="entry name" value="Cyt_c-like_dom"/>
</dbReference>
<feature type="transmembrane region" description="Helical" evidence="18">
    <location>
        <begin position="15"/>
        <end position="37"/>
    </location>
</feature>
<dbReference type="EMBL" id="VLLN01000012">
    <property type="protein sequence ID" value="TWJ19032.1"/>
    <property type="molecule type" value="Genomic_DNA"/>
</dbReference>
<dbReference type="GO" id="GO:0005886">
    <property type="term" value="C:plasma membrane"/>
    <property type="evidence" value="ECO:0007669"/>
    <property type="project" value="UniProtKB-SubCell"/>
</dbReference>
<evidence type="ECO:0000256" key="10">
    <source>
        <dbReference type="ARBA" id="ARBA00022989"/>
    </source>
</evidence>
<evidence type="ECO:0000256" key="18">
    <source>
        <dbReference type="SAM" id="Phobius"/>
    </source>
</evidence>
<evidence type="ECO:0000256" key="7">
    <source>
        <dbReference type="ARBA" id="ARBA00022723"/>
    </source>
</evidence>
<keyword evidence="4 15" id="KW-0349">Heme</keyword>
<comment type="similarity">
    <text evidence="2 16">Belongs to the cytochrome c oxidase subunit 2 family.</text>
</comment>
<dbReference type="PROSITE" id="PS00078">
    <property type="entry name" value="COX2"/>
    <property type="match status" value="1"/>
</dbReference>
<comment type="function">
    <text evidence="14 17">Subunits I and II form the functional core of the enzyme complex. Electrons originating in cytochrome c are transferred via heme a and Cu(A) to the binuclear center formed by heme a3 and Cu(B).</text>
</comment>
<evidence type="ECO:0000259" key="21">
    <source>
        <dbReference type="PROSITE" id="PS51007"/>
    </source>
</evidence>
<keyword evidence="8" id="KW-1278">Translocase</keyword>
<comment type="catalytic activity">
    <reaction evidence="17">
        <text>4 Fe(II)-[cytochrome c] + O2 + 8 H(+)(in) = 4 Fe(III)-[cytochrome c] + 2 H2O + 4 H(+)(out)</text>
        <dbReference type="Rhea" id="RHEA:11436"/>
        <dbReference type="Rhea" id="RHEA-COMP:10350"/>
        <dbReference type="Rhea" id="RHEA-COMP:14399"/>
        <dbReference type="ChEBI" id="CHEBI:15377"/>
        <dbReference type="ChEBI" id="CHEBI:15378"/>
        <dbReference type="ChEBI" id="CHEBI:15379"/>
        <dbReference type="ChEBI" id="CHEBI:29033"/>
        <dbReference type="ChEBI" id="CHEBI:29034"/>
        <dbReference type="EC" id="7.1.1.9"/>
    </reaction>
</comment>
<dbReference type="CDD" id="cd13915">
    <property type="entry name" value="CuRO_HCO_II_like_2"/>
    <property type="match status" value="1"/>
</dbReference>
<dbReference type="GO" id="GO:0042773">
    <property type="term" value="P:ATP synthesis coupled electron transport"/>
    <property type="evidence" value="ECO:0007669"/>
    <property type="project" value="TreeGrafter"/>
</dbReference>
<accession>A0A562VMK2</accession>
<dbReference type="GO" id="GO:0005507">
    <property type="term" value="F:copper ion binding"/>
    <property type="evidence" value="ECO:0007669"/>
    <property type="project" value="InterPro"/>
</dbReference>
<dbReference type="InterPro" id="IPR036909">
    <property type="entry name" value="Cyt_c-like_dom_sf"/>
</dbReference>
<evidence type="ECO:0000256" key="2">
    <source>
        <dbReference type="ARBA" id="ARBA00007866"/>
    </source>
</evidence>
<sequence>MYPDLVTTTQAVDPVFMFIFGASLVLLVGITLTMVGFVIRYRRSRAPEPTSQASSNVWLEIVWTVLPTALVLAMFYYGWSGYLTLRQVPRNALEVTATARTWSWSFTYANGRTSPKLVVPVGRPVLVNLVSLDVLHGFYLPAFRVKRDVVPGMKNYAWFVADKPGTYDLFCSVYCGTGHSSMITTVEALPPARFAAWLQQGGETEHAGKKLLEKHGCLGCHSLDGTPKVGPSLKGIWGRRVTVLTNGVERNITVDEAYLRRSLLEPNADVVKGFPPVMPSFAGKLTDAEIKALVEFLKGVR</sequence>
<dbReference type="InterPro" id="IPR002429">
    <property type="entry name" value="CcO_II-like_C"/>
</dbReference>
<dbReference type="GO" id="GO:0016491">
    <property type="term" value="F:oxidoreductase activity"/>
    <property type="evidence" value="ECO:0007669"/>
    <property type="project" value="InterPro"/>
</dbReference>
<feature type="transmembrane region" description="Helical" evidence="18">
    <location>
        <begin position="57"/>
        <end position="79"/>
    </location>
</feature>
<dbReference type="InterPro" id="IPR008972">
    <property type="entry name" value="Cupredoxin"/>
</dbReference>
<dbReference type="InterPro" id="IPR036257">
    <property type="entry name" value="Cyt_c_oxidase_su2_TM_sf"/>
</dbReference>
<comment type="subcellular location">
    <subcellularLocation>
        <location evidence="16">Cell membrane</location>
        <topology evidence="16">Multi-pass membrane protein</topology>
    </subcellularLocation>
    <subcellularLocation>
        <location evidence="1">Membrane</location>
        <topology evidence="1">Multi-pass membrane protein</topology>
    </subcellularLocation>
</comment>
<dbReference type="Proteomes" id="UP000319449">
    <property type="component" value="Unassembled WGS sequence"/>
</dbReference>
<dbReference type="Gene3D" id="1.10.287.90">
    <property type="match status" value="1"/>
</dbReference>
<reference evidence="22 23" key="1">
    <citation type="submission" date="2019-07" db="EMBL/GenBank/DDBJ databases">
        <title>Genomic Encyclopedia of Archaeal and Bacterial Type Strains, Phase II (KMG-II): from individual species to whole genera.</title>
        <authorList>
            <person name="Goeker M."/>
        </authorList>
    </citation>
    <scope>NUCLEOTIDE SEQUENCE [LARGE SCALE GENOMIC DNA]</scope>
    <source>
        <strain evidence="22 23">ATCC BAA-1139</strain>
    </source>
</reference>
<feature type="domain" description="Cytochrome oxidase subunit II copper A binding" evidence="19">
    <location>
        <begin position="90"/>
        <end position="200"/>
    </location>
</feature>
<evidence type="ECO:0000256" key="14">
    <source>
        <dbReference type="ARBA" id="ARBA00024688"/>
    </source>
</evidence>
<evidence type="ECO:0000256" key="9">
    <source>
        <dbReference type="ARBA" id="ARBA00022982"/>
    </source>
</evidence>
<evidence type="ECO:0000256" key="16">
    <source>
        <dbReference type="RuleBase" id="RU000456"/>
    </source>
</evidence>
<comment type="cofactor">
    <cofactor evidence="17">
        <name>Cu cation</name>
        <dbReference type="ChEBI" id="CHEBI:23378"/>
    </cofactor>
    <text evidence="17">Binds a copper A center.</text>
</comment>
<keyword evidence="6 16" id="KW-0812">Transmembrane</keyword>
<evidence type="ECO:0000256" key="11">
    <source>
        <dbReference type="ARBA" id="ARBA00023004"/>
    </source>
</evidence>
<feature type="domain" description="Cytochrome oxidase subunit II transmembrane region profile" evidence="20">
    <location>
        <begin position="1"/>
        <end position="89"/>
    </location>
</feature>
<dbReference type="SUPFAM" id="SSF46626">
    <property type="entry name" value="Cytochrome c"/>
    <property type="match status" value="1"/>
</dbReference>
<comment type="caution">
    <text evidence="22">The sequence shown here is derived from an EMBL/GenBank/DDBJ whole genome shotgun (WGS) entry which is preliminary data.</text>
</comment>
<dbReference type="SUPFAM" id="SSF49503">
    <property type="entry name" value="Cupredoxins"/>
    <property type="match status" value="1"/>
</dbReference>
<evidence type="ECO:0000256" key="4">
    <source>
        <dbReference type="ARBA" id="ARBA00022617"/>
    </source>
</evidence>
<dbReference type="PANTHER" id="PTHR22888:SF9">
    <property type="entry name" value="CYTOCHROME C OXIDASE SUBUNIT 2"/>
    <property type="match status" value="1"/>
</dbReference>
<evidence type="ECO:0000256" key="6">
    <source>
        <dbReference type="ARBA" id="ARBA00022692"/>
    </source>
</evidence>
<dbReference type="SUPFAM" id="SSF81464">
    <property type="entry name" value="Cytochrome c oxidase subunit II-like, transmembrane region"/>
    <property type="match status" value="1"/>
</dbReference>
<evidence type="ECO:0000256" key="15">
    <source>
        <dbReference type="PROSITE-ProRule" id="PRU00433"/>
    </source>
</evidence>
<dbReference type="PROSITE" id="PS50857">
    <property type="entry name" value="COX2_CUA"/>
    <property type="match status" value="1"/>
</dbReference>
<protein>
    <recommendedName>
        <fullName evidence="17">Cytochrome c oxidase subunit 2</fullName>
        <ecNumber evidence="17">7.1.1.9</ecNumber>
    </recommendedName>
</protein>
<dbReference type="Gene3D" id="1.10.760.10">
    <property type="entry name" value="Cytochrome c-like domain"/>
    <property type="match status" value="1"/>
</dbReference>
<dbReference type="PROSITE" id="PS50999">
    <property type="entry name" value="COX2_TM"/>
    <property type="match status" value="1"/>
</dbReference>
<gene>
    <name evidence="22" type="ORF">JN12_02251</name>
</gene>
<dbReference type="Pfam" id="PF00116">
    <property type="entry name" value="COX2"/>
    <property type="match status" value="1"/>
</dbReference>
<keyword evidence="9 16" id="KW-0249">Electron transport</keyword>
<dbReference type="EC" id="7.1.1.9" evidence="17"/>
<keyword evidence="10 18" id="KW-1133">Transmembrane helix</keyword>
<dbReference type="InterPro" id="IPR014222">
    <property type="entry name" value="Cyt_c_oxidase_su2"/>
</dbReference>
<dbReference type="InterPro" id="IPR011759">
    <property type="entry name" value="Cyt_c_oxidase_su2_TM_dom"/>
</dbReference>
<dbReference type="PROSITE" id="PS51007">
    <property type="entry name" value="CYTC"/>
    <property type="match status" value="1"/>
</dbReference>
<dbReference type="GO" id="GO:0020037">
    <property type="term" value="F:heme binding"/>
    <property type="evidence" value="ECO:0007669"/>
    <property type="project" value="InterPro"/>
</dbReference>
<dbReference type="PANTHER" id="PTHR22888">
    <property type="entry name" value="CYTOCHROME C OXIDASE, SUBUNIT II"/>
    <property type="match status" value="1"/>
</dbReference>
<dbReference type="Pfam" id="PF00034">
    <property type="entry name" value="Cytochrom_C"/>
    <property type="match status" value="1"/>
</dbReference>
<evidence type="ECO:0000313" key="22">
    <source>
        <dbReference type="EMBL" id="TWJ19032.1"/>
    </source>
</evidence>
<evidence type="ECO:0000256" key="8">
    <source>
        <dbReference type="ARBA" id="ARBA00022967"/>
    </source>
</evidence>
<evidence type="ECO:0000256" key="17">
    <source>
        <dbReference type="RuleBase" id="RU004024"/>
    </source>
</evidence>
<evidence type="ECO:0000313" key="23">
    <source>
        <dbReference type="Proteomes" id="UP000319449"/>
    </source>
</evidence>
<keyword evidence="3 16" id="KW-0813">Transport</keyword>
<evidence type="ECO:0000256" key="1">
    <source>
        <dbReference type="ARBA" id="ARBA00004141"/>
    </source>
</evidence>
<organism evidence="22 23">
    <name type="scientific">Geobacter argillaceus</name>
    <dbReference type="NCBI Taxonomy" id="345631"/>
    <lineage>
        <taxon>Bacteria</taxon>
        <taxon>Pseudomonadati</taxon>
        <taxon>Thermodesulfobacteriota</taxon>
        <taxon>Desulfuromonadia</taxon>
        <taxon>Geobacterales</taxon>
        <taxon>Geobacteraceae</taxon>
        <taxon>Geobacter</taxon>
    </lineage>
</organism>
<evidence type="ECO:0000259" key="19">
    <source>
        <dbReference type="PROSITE" id="PS50857"/>
    </source>
</evidence>
<feature type="domain" description="Cytochrome c" evidence="21">
    <location>
        <begin position="203"/>
        <end position="301"/>
    </location>
</feature>
<dbReference type="InterPro" id="IPR045187">
    <property type="entry name" value="CcO_II"/>
</dbReference>
<keyword evidence="13 18" id="KW-0472">Membrane</keyword>
<keyword evidence="11 15" id="KW-0408">Iron</keyword>
<dbReference type="AlphaFoldDB" id="A0A562VMK2"/>
<evidence type="ECO:0000256" key="3">
    <source>
        <dbReference type="ARBA" id="ARBA00022448"/>
    </source>
</evidence>
<evidence type="ECO:0000259" key="20">
    <source>
        <dbReference type="PROSITE" id="PS50999"/>
    </source>
</evidence>
<dbReference type="RefSeq" id="WP_145022755.1">
    <property type="nucleotide sequence ID" value="NZ_VLLN01000012.1"/>
</dbReference>
<evidence type="ECO:0000256" key="5">
    <source>
        <dbReference type="ARBA" id="ARBA00022660"/>
    </source>
</evidence>